<sequence length="267" mass="29413">MGYQHIEVLDQDAIRTITLARAGARNAQSQALLDELDQAMREAAADQSVRVVIIGGEGDHFSAGHDLKEAQASRADFSVEERWAYESLRYFDYCMRIWDFPKPVIARVQGACVSGGFMIANMCDLVVCSDDAFFSDPVCHTLAAAATEVLIHPWVMGLRRAKEMLFTGERVTADQALQMGMVNRVVSRAQLNEETMALARRVAAAPPFALTLVKKSLNRTLDAQGLRTALSAHFDVHQLSHMSDEFAQVKKKGLAQAIQRNKSGDSA</sequence>
<dbReference type="PANTHER" id="PTHR43802">
    <property type="entry name" value="ENOYL-COA HYDRATASE"/>
    <property type="match status" value="1"/>
</dbReference>
<protein>
    <submittedName>
        <fullName evidence="2">Enoyl-CoA hydratase</fullName>
        <ecNumber evidence="2">4.2.1.17</ecNumber>
    </submittedName>
</protein>
<dbReference type="OrthoDB" id="9807606at2"/>
<dbReference type="GO" id="GO:0004300">
    <property type="term" value="F:enoyl-CoA hydratase activity"/>
    <property type="evidence" value="ECO:0007669"/>
    <property type="project" value="UniProtKB-EC"/>
</dbReference>
<dbReference type="EMBL" id="CP003555">
    <property type="protein sequence ID" value="AFK61031.1"/>
    <property type="molecule type" value="Genomic_DNA"/>
</dbReference>
<comment type="similarity">
    <text evidence="1">Belongs to the enoyl-CoA hydratase/isomerase family.</text>
</comment>
<keyword evidence="2" id="KW-0456">Lyase</keyword>
<dbReference type="RefSeq" id="WP_014749122.1">
    <property type="nucleotide sequence ID" value="NC_017964.1"/>
</dbReference>
<reference evidence="2 3" key="1">
    <citation type="journal article" date="2011" name="J. Bacteriol.">
        <title>Whole-genome shotgun sequencing of the sulfur-oxidizing chemoautotroph Tetrathiobacter kashmirensis.</title>
        <authorList>
            <person name="Ghosh W."/>
            <person name="George A."/>
            <person name="Agarwal A."/>
            <person name="Raj P."/>
            <person name="Alam M."/>
            <person name="Pyne P."/>
            <person name="Das Gupta S.K."/>
        </authorList>
    </citation>
    <scope>NUCLEOTIDE SEQUENCE [LARGE SCALE GENOMIC DNA]</scope>
    <source>
        <strain evidence="2 3">WT001</strain>
    </source>
</reference>
<dbReference type="Gene3D" id="3.90.226.10">
    <property type="entry name" value="2-enoyl-CoA Hydratase, Chain A, domain 1"/>
    <property type="match status" value="1"/>
</dbReference>
<evidence type="ECO:0000313" key="2">
    <source>
        <dbReference type="EMBL" id="AFK61031.1"/>
    </source>
</evidence>
<name>I3U7P3_ADVKW</name>
<evidence type="ECO:0000313" key="3">
    <source>
        <dbReference type="Proteomes" id="UP000005267"/>
    </source>
</evidence>
<dbReference type="Proteomes" id="UP000005267">
    <property type="component" value="Chromosome"/>
</dbReference>
<evidence type="ECO:0000256" key="1">
    <source>
        <dbReference type="ARBA" id="ARBA00005254"/>
    </source>
</evidence>
<dbReference type="PANTHER" id="PTHR43802:SF1">
    <property type="entry name" value="IP11341P-RELATED"/>
    <property type="match status" value="1"/>
</dbReference>
<dbReference type="STRING" id="1036672.TKWG_01905"/>
<gene>
    <name evidence="2" type="ordered locus">TKWG_01905</name>
</gene>
<reference evidence="3" key="2">
    <citation type="journal article" date="2013" name="PLoS ONE">
        <title>Genome implosion elicits host-confinement in Alcaligenaceae: evidence from the comparative genomics of Tetrathiobacter kashmirensis, a pathogen in the making.</title>
        <authorList>
            <person name="Ghosh W."/>
            <person name="Alam M."/>
            <person name="Roy C."/>
            <person name="Pyne P."/>
            <person name="George A."/>
            <person name="Chakraborty R."/>
            <person name="Majumder S."/>
            <person name="Agarwal A."/>
            <person name="Chakraborty S."/>
            <person name="Majumdar S."/>
            <person name="Gupta S.K."/>
        </authorList>
    </citation>
    <scope>NUCLEOTIDE SEQUENCE [LARGE SCALE GENOMIC DNA]</scope>
    <source>
        <strain evidence="3">WT001</strain>
    </source>
</reference>
<dbReference type="InterPro" id="IPR001753">
    <property type="entry name" value="Enoyl-CoA_hydra/iso"/>
</dbReference>
<dbReference type="Pfam" id="PF00378">
    <property type="entry name" value="ECH_1"/>
    <property type="match status" value="1"/>
</dbReference>
<keyword evidence="3" id="KW-1185">Reference proteome</keyword>
<proteinExistence type="inferred from homology"/>
<organism evidence="2 3">
    <name type="scientific">Advenella kashmirensis (strain DSM 17095 / LMG 22695 / WT001)</name>
    <name type="common">Tetrathiobacter kashmirensis</name>
    <dbReference type="NCBI Taxonomy" id="1036672"/>
    <lineage>
        <taxon>Bacteria</taxon>
        <taxon>Pseudomonadati</taxon>
        <taxon>Pseudomonadota</taxon>
        <taxon>Betaproteobacteria</taxon>
        <taxon>Burkholderiales</taxon>
        <taxon>Alcaligenaceae</taxon>
    </lineage>
</organism>
<dbReference type="KEGG" id="aka:TKWG_01905"/>
<dbReference type="CDD" id="cd06558">
    <property type="entry name" value="crotonase-like"/>
    <property type="match status" value="1"/>
</dbReference>
<dbReference type="EC" id="4.2.1.17" evidence="2"/>
<accession>I3U7P3</accession>
<dbReference type="AlphaFoldDB" id="I3U7P3"/>
<dbReference type="NCBIfam" id="NF006140">
    <property type="entry name" value="PRK08290.1"/>
    <property type="match status" value="1"/>
</dbReference>
<dbReference type="SUPFAM" id="SSF52096">
    <property type="entry name" value="ClpP/crotonase"/>
    <property type="match status" value="1"/>
</dbReference>
<dbReference type="InterPro" id="IPR029045">
    <property type="entry name" value="ClpP/crotonase-like_dom_sf"/>
</dbReference>
<dbReference type="HOGENOM" id="CLU_009834_7_3_4"/>